<evidence type="ECO:0000313" key="5">
    <source>
        <dbReference type="Proteomes" id="UP000305067"/>
    </source>
</evidence>
<proteinExistence type="inferred from homology"/>
<reference evidence="4 5" key="1">
    <citation type="journal article" date="2019" name="Nat. Ecol. Evol.">
        <title>Megaphylogeny resolves global patterns of mushroom evolution.</title>
        <authorList>
            <person name="Varga T."/>
            <person name="Krizsan K."/>
            <person name="Foldi C."/>
            <person name="Dima B."/>
            <person name="Sanchez-Garcia M."/>
            <person name="Sanchez-Ramirez S."/>
            <person name="Szollosi G.J."/>
            <person name="Szarkandi J.G."/>
            <person name="Papp V."/>
            <person name="Albert L."/>
            <person name="Andreopoulos W."/>
            <person name="Angelini C."/>
            <person name="Antonin V."/>
            <person name="Barry K.W."/>
            <person name="Bougher N.L."/>
            <person name="Buchanan P."/>
            <person name="Buyck B."/>
            <person name="Bense V."/>
            <person name="Catcheside P."/>
            <person name="Chovatia M."/>
            <person name="Cooper J."/>
            <person name="Damon W."/>
            <person name="Desjardin D."/>
            <person name="Finy P."/>
            <person name="Geml J."/>
            <person name="Haridas S."/>
            <person name="Hughes K."/>
            <person name="Justo A."/>
            <person name="Karasinski D."/>
            <person name="Kautmanova I."/>
            <person name="Kiss B."/>
            <person name="Kocsube S."/>
            <person name="Kotiranta H."/>
            <person name="LaButti K.M."/>
            <person name="Lechner B.E."/>
            <person name="Liimatainen K."/>
            <person name="Lipzen A."/>
            <person name="Lukacs Z."/>
            <person name="Mihaltcheva S."/>
            <person name="Morgado L.N."/>
            <person name="Niskanen T."/>
            <person name="Noordeloos M.E."/>
            <person name="Ohm R.A."/>
            <person name="Ortiz-Santana B."/>
            <person name="Ovrebo C."/>
            <person name="Racz N."/>
            <person name="Riley R."/>
            <person name="Savchenko A."/>
            <person name="Shiryaev A."/>
            <person name="Soop K."/>
            <person name="Spirin V."/>
            <person name="Szebenyi C."/>
            <person name="Tomsovsky M."/>
            <person name="Tulloss R.E."/>
            <person name="Uehling J."/>
            <person name="Grigoriev I.V."/>
            <person name="Vagvolgyi C."/>
            <person name="Papp T."/>
            <person name="Martin F.M."/>
            <person name="Miettinen O."/>
            <person name="Hibbett D.S."/>
            <person name="Nagy L.G."/>
        </authorList>
    </citation>
    <scope>NUCLEOTIDE SEQUENCE [LARGE SCALE GENOMIC DNA]</scope>
    <source>
        <strain evidence="4 5">CBS 309.79</strain>
    </source>
</reference>
<dbReference type="SUPFAM" id="SSF53448">
    <property type="entry name" value="Nucleotide-diphospho-sugar transferases"/>
    <property type="match status" value="1"/>
</dbReference>
<feature type="transmembrane region" description="Helical" evidence="3">
    <location>
        <begin position="7"/>
        <end position="33"/>
    </location>
</feature>
<dbReference type="PANTHER" id="PTHR32385:SF15">
    <property type="entry name" value="INOSITOL PHOSPHOCERAMIDE MANNOSYLTRANSFERASE 1"/>
    <property type="match status" value="1"/>
</dbReference>
<keyword evidence="5" id="KW-1185">Reference proteome</keyword>
<protein>
    <submittedName>
        <fullName evidence="4">Glycosyltransferase family 32 protein</fullName>
    </submittedName>
</protein>
<organism evidence="4 5">
    <name type="scientific">Pterulicium gracile</name>
    <dbReference type="NCBI Taxonomy" id="1884261"/>
    <lineage>
        <taxon>Eukaryota</taxon>
        <taxon>Fungi</taxon>
        <taxon>Dikarya</taxon>
        <taxon>Basidiomycota</taxon>
        <taxon>Agaricomycotina</taxon>
        <taxon>Agaricomycetes</taxon>
        <taxon>Agaricomycetidae</taxon>
        <taxon>Agaricales</taxon>
        <taxon>Pleurotineae</taxon>
        <taxon>Pterulaceae</taxon>
        <taxon>Pterulicium</taxon>
    </lineage>
</organism>
<dbReference type="GO" id="GO:0016020">
    <property type="term" value="C:membrane"/>
    <property type="evidence" value="ECO:0007669"/>
    <property type="project" value="GOC"/>
</dbReference>
<dbReference type="Pfam" id="PF04488">
    <property type="entry name" value="Gly_transf_sug"/>
    <property type="match status" value="1"/>
</dbReference>
<evidence type="ECO:0000256" key="3">
    <source>
        <dbReference type="SAM" id="Phobius"/>
    </source>
</evidence>
<gene>
    <name evidence="4" type="ORF">BDV98DRAFT_485026</name>
</gene>
<sequence>MNSRRALNIFLSILALFLVGTVVLLSSISYYLAIDPSAYLSELEVPYSNPPTQRWNASEHDQVEQIPRIIHQTWKTETLPDKYVNVSRDCREMMPDYEYMLWTDKSSRQFIEKHYPWFLDTYDNYPYVIQRADTIRYFVLHHYGGIYVDLDIGCLRPMDQLLVHPVILPKTIPVGVSNDLMFSAKGHPFMEQTIHNLATFDHSWILNYPTVMFSTGPMFVSIIYALYTSHNSRDIRILPKALYGKNAKDGEAPHSFFYHLYGSSWHAEDAGFIAFLRDKGKILMWIGL</sequence>
<dbReference type="FunFam" id="3.90.550.20:FF:000005">
    <property type="entry name" value="Unplaced genomic scaffold supercont1.17, whole genome shotgun sequence"/>
    <property type="match status" value="1"/>
</dbReference>
<keyword evidence="3" id="KW-0812">Transmembrane</keyword>
<evidence type="ECO:0000256" key="1">
    <source>
        <dbReference type="ARBA" id="ARBA00009003"/>
    </source>
</evidence>
<keyword evidence="2 4" id="KW-0808">Transferase</keyword>
<keyword evidence="3" id="KW-0472">Membrane</keyword>
<dbReference type="Proteomes" id="UP000305067">
    <property type="component" value="Unassembled WGS sequence"/>
</dbReference>
<dbReference type="OrthoDB" id="3647at2759"/>
<dbReference type="Gene3D" id="3.90.550.20">
    <property type="match status" value="1"/>
</dbReference>
<name>A0A5C3QYN5_9AGAR</name>
<accession>A0A5C3QYN5</accession>
<dbReference type="InterPro" id="IPR029044">
    <property type="entry name" value="Nucleotide-diphossugar_trans"/>
</dbReference>
<dbReference type="EMBL" id="ML178816">
    <property type="protein sequence ID" value="TFL05920.1"/>
    <property type="molecule type" value="Genomic_DNA"/>
</dbReference>
<feature type="non-terminal residue" evidence="4">
    <location>
        <position position="288"/>
    </location>
</feature>
<dbReference type="GO" id="GO:0000030">
    <property type="term" value="F:mannosyltransferase activity"/>
    <property type="evidence" value="ECO:0007669"/>
    <property type="project" value="TreeGrafter"/>
</dbReference>
<comment type="similarity">
    <text evidence="1">Belongs to the glycosyltransferase 32 family.</text>
</comment>
<dbReference type="InterPro" id="IPR007577">
    <property type="entry name" value="GlycoTrfase_DXD_sugar-bd_CS"/>
</dbReference>
<evidence type="ECO:0000313" key="4">
    <source>
        <dbReference type="EMBL" id="TFL05920.1"/>
    </source>
</evidence>
<keyword evidence="3" id="KW-1133">Transmembrane helix</keyword>
<dbReference type="PANTHER" id="PTHR32385">
    <property type="entry name" value="MANNOSYL PHOSPHORYLINOSITOL CERAMIDE SYNTHASE"/>
    <property type="match status" value="1"/>
</dbReference>
<dbReference type="STRING" id="1884261.A0A5C3QYN5"/>
<dbReference type="GO" id="GO:0051999">
    <property type="term" value="P:mannosyl-inositol phosphorylceramide biosynthetic process"/>
    <property type="evidence" value="ECO:0007669"/>
    <property type="project" value="TreeGrafter"/>
</dbReference>
<dbReference type="AlphaFoldDB" id="A0A5C3QYN5"/>
<dbReference type="InterPro" id="IPR051706">
    <property type="entry name" value="Glycosyltransferase_domain"/>
</dbReference>
<evidence type="ECO:0000256" key="2">
    <source>
        <dbReference type="ARBA" id="ARBA00022679"/>
    </source>
</evidence>
<feature type="transmembrane region" description="Helical" evidence="3">
    <location>
        <begin position="205"/>
        <end position="227"/>
    </location>
</feature>